<organism evidence="2 3">
    <name type="scientific">Salmonella infantis</name>
    <dbReference type="NCBI Taxonomy" id="595"/>
    <lineage>
        <taxon>Bacteria</taxon>
        <taxon>Pseudomonadati</taxon>
        <taxon>Pseudomonadota</taxon>
        <taxon>Gammaproteobacteria</taxon>
        <taxon>Enterobacterales</taxon>
        <taxon>Enterobacteriaceae</taxon>
        <taxon>Salmonella</taxon>
    </lineage>
</organism>
<feature type="non-terminal residue" evidence="2">
    <location>
        <position position="1"/>
    </location>
</feature>
<evidence type="ECO:0000256" key="1">
    <source>
        <dbReference type="SAM" id="MobiDB-lite"/>
    </source>
</evidence>
<dbReference type="EMBL" id="PYJX01000025">
    <property type="protein sequence ID" value="TGC73108.1"/>
    <property type="molecule type" value="Genomic_DNA"/>
</dbReference>
<sequence>PPHDAARAHSPPAHRTSSSPDAILVISGDSGAVRQAVTSAREIGKTVLATLRSEPKPDRPSYI</sequence>
<proteinExistence type="predicted"/>
<evidence type="ECO:0008006" key="4">
    <source>
        <dbReference type="Google" id="ProtNLM"/>
    </source>
</evidence>
<protein>
    <recommendedName>
        <fullName evidence="4">Propanediol utilization microcompartment protein PduB</fullName>
    </recommendedName>
</protein>
<comment type="caution">
    <text evidence="2">The sequence shown here is derived from an EMBL/GenBank/DDBJ whole genome shotgun (WGS) entry which is preliminary data.</text>
</comment>
<dbReference type="AlphaFoldDB" id="A0A5R1YP57"/>
<name>A0A5R1YP57_SALIN</name>
<reference evidence="2 3" key="1">
    <citation type="submission" date="2018-03" db="EMBL/GenBank/DDBJ databases">
        <title>Non-Typhoidal Salmonella genome sequencing and assembly.</title>
        <authorList>
            <person name="Matchawe C."/>
        </authorList>
    </citation>
    <scope>NUCLEOTIDE SEQUENCE [LARGE SCALE GENOMIC DNA]</scope>
    <source>
        <strain evidence="2 3">88sa</strain>
    </source>
</reference>
<dbReference type="Proteomes" id="UP000297769">
    <property type="component" value="Unassembled WGS sequence"/>
</dbReference>
<evidence type="ECO:0000313" key="3">
    <source>
        <dbReference type="Proteomes" id="UP000297769"/>
    </source>
</evidence>
<evidence type="ECO:0000313" key="2">
    <source>
        <dbReference type="EMBL" id="TGC73108.1"/>
    </source>
</evidence>
<gene>
    <name evidence="2" type="ORF">C9E96_01465</name>
</gene>
<feature type="region of interest" description="Disordered" evidence="1">
    <location>
        <begin position="1"/>
        <end position="21"/>
    </location>
</feature>
<accession>A0A5R1YP57</accession>